<dbReference type="InterPro" id="IPR000847">
    <property type="entry name" value="LysR_HTH_N"/>
</dbReference>
<dbReference type="PROSITE" id="PS50931">
    <property type="entry name" value="HTH_LYSR"/>
    <property type="match status" value="1"/>
</dbReference>
<dbReference type="SUPFAM" id="SSF46785">
    <property type="entry name" value="Winged helix' DNA-binding domain"/>
    <property type="match status" value="1"/>
</dbReference>
<dbReference type="EMBL" id="BAPV01000005">
    <property type="protein sequence ID" value="GBQ86131.1"/>
    <property type="molecule type" value="Genomic_DNA"/>
</dbReference>
<keyword evidence="7" id="KW-1185">Reference proteome</keyword>
<dbReference type="SUPFAM" id="SSF53850">
    <property type="entry name" value="Periplasmic binding protein-like II"/>
    <property type="match status" value="1"/>
</dbReference>
<dbReference type="InterPro" id="IPR036388">
    <property type="entry name" value="WH-like_DNA-bd_sf"/>
</dbReference>
<dbReference type="InterPro" id="IPR017685">
    <property type="entry name" value="ArgP"/>
</dbReference>
<dbReference type="RefSeq" id="WP_264814753.1">
    <property type="nucleotide sequence ID" value="NZ_BAPV01000005.1"/>
</dbReference>
<dbReference type="PANTHER" id="PTHR30579">
    <property type="entry name" value="TRANSCRIPTIONAL REGULATOR"/>
    <property type="match status" value="1"/>
</dbReference>
<evidence type="ECO:0000259" key="5">
    <source>
        <dbReference type="PROSITE" id="PS50931"/>
    </source>
</evidence>
<comment type="similarity">
    <text evidence="1">Belongs to the LysR transcriptional regulatory family.</text>
</comment>
<reference evidence="6" key="1">
    <citation type="submission" date="2013-04" db="EMBL/GenBank/DDBJ databases">
        <title>The genome sequencing project of 58 acetic acid bacteria.</title>
        <authorList>
            <person name="Okamoto-Kainuma A."/>
            <person name="Ishikawa M."/>
            <person name="Umino S."/>
            <person name="Koizumi Y."/>
            <person name="Shiwa Y."/>
            <person name="Yoshikawa H."/>
            <person name="Matsutani M."/>
            <person name="Matsushita K."/>
        </authorList>
    </citation>
    <scope>NUCLEOTIDE SEQUENCE</scope>
    <source>
        <strain evidence="6">NRIC 0535</strain>
    </source>
</reference>
<comment type="caution">
    <text evidence="6">The sequence shown here is derived from an EMBL/GenBank/DDBJ whole genome shotgun (WGS) entry which is preliminary data.</text>
</comment>
<gene>
    <name evidence="6" type="ORF">AA0535_0941</name>
</gene>
<dbReference type="Gene3D" id="3.40.190.290">
    <property type="match status" value="1"/>
</dbReference>
<name>A0ABQ0Q0G1_9PROT</name>
<dbReference type="PANTHER" id="PTHR30579:SF2">
    <property type="entry name" value="HTH-TYPE TRANSCRIPTIONAL REGULATOR ARGP"/>
    <property type="match status" value="1"/>
</dbReference>
<dbReference type="Gene3D" id="1.10.10.10">
    <property type="entry name" value="Winged helix-like DNA-binding domain superfamily/Winged helix DNA-binding domain"/>
    <property type="match status" value="1"/>
</dbReference>
<keyword evidence="3" id="KW-0238">DNA-binding</keyword>
<dbReference type="Pfam" id="PF03466">
    <property type="entry name" value="LysR_substrate"/>
    <property type="match status" value="1"/>
</dbReference>
<evidence type="ECO:0000256" key="1">
    <source>
        <dbReference type="ARBA" id="ARBA00009437"/>
    </source>
</evidence>
<evidence type="ECO:0000313" key="7">
    <source>
        <dbReference type="Proteomes" id="UP001062776"/>
    </source>
</evidence>
<dbReference type="InterPro" id="IPR005119">
    <property type="entry name" value="LysR_subst-bd"/>
</dbReference>
<sequence>MLDYASLSAVSAVIREGSFEAAARALRVTPSAISQRVRSFEERLGAHLIIRGQPCTATELGALLAAHVDKVRELEDGIMSHAGLPSREGTPVTTLRLAVNADSLATWVPDIATRFAQERNIRLDLVVEDESLTVDRLRSGEVAAAVTAQDENVAGCRSVRLGTLRYIACATPLFRDRYFSQGLSPEALQAAPCICFDQHDSLQRRWLACHGNPPLPAWTHHVPSTEALLHFTLEGLGWALHPMSLALDALANGSLVEIDPSNRIAVNLYWIRPRIRNAVLEEFTHHLMKACAAHPALR</sequence>
<evidence type="ECO:0000256" key="2">
    <source>
        <dbReference type="ARBA" id="ARBA00023015"/>
    </source>
</evidence>
<keyword evidence="4" id="KW-0804">Transcription</keyword>
<dbReference type="Pfam" id="PF00126">
    <property type="entry name" value="HTH_1"/>
    <property type="match status" value="1"/>
</dbReference>
<dbReference type="Proteomes" id="UP001062776">
    <property type="component" value="Unassembled WGS sequence"/>
</dbReference>
<dbReference type="NCBIfam" id="TIGR03298">
    <property type="entry name" value="argP"/>
    <property type="match status" value="1"/>
</dbReference>
<proteinExistence type="inferred from homology"/>
<evidence type="ECO:0000256" key="3">
    <source>
        <dbReference type="ARBA" id="ARBA00023125"/>
    </source>
</evidence>
<dbReference type="InterPro" id="IPR036390">
    <property type="entry name" value="WH_DNA-bd_sf"/>
</dbReference>
<accession>A0ABQ0Q0G1</accession>
<feature type="domain" description="HTH lysR-type" evidence="5">
    <location>
        <begin position="2"/>
        <end position="58"/>
    </location>
</feature>
<keyword evidence="2" id="KW-0805">Transcription regulation</keyword>
<protein>
    <submittedName>
        <fullName evidence="6">Transcriptional regulator</fullName>
    </submittedName>
</protein>
<evidence type="ECO:0000256" key="4">
    <source>
        <dbReference type="ARBA" id="ARBA00023163"/>
    </source>
</evidence>
<dbReference type="NCBIfam" id="NF009888">
    <property type="entry name" value="PRK13348.1"/>
    <property type="match status" value="1"/>
</dbReference>
<organism evidence="6 7">
    <name type="scientific">Asaia krungthepensis NRIC 0535</name>
    <dbReference type="NCBI Taxonomy" id="1307925"/>
    <lineage>
        <taxon>Bacteria</taxon>
        <taxon>Pseudomonadati</taxon>
        <taxon>Pseudomonadota</taxon>
        <taxon>Alphaproteobacteria</taxon>
        <taxon>Acetobacterales</taxon>
        <taxon>Acetobacteraceae</taxon>
        <taxon>Asaia</taxon>
    </lineage>
</organism>
<dbReference type="NCBIfam" id="NF002964">
    <property type="entry name" value="PRK03635.1"/>
    <property type="match status" value="1"/>
</dbReference>
<dbReference type="InterPro" id="IPR050176">
    <property type="entry name" value="LTTR"/>
</dbReference>
<evidence type="ECO:0000313" key="6">
    <source>
        <dbReference type="EMBL" id="GBQ86131.1"/>
    </source>
</evidence>